<evidence type="ECO:0000256" key="1">
    <source>
        <dbReference type="SAM" id="Coils"/>
    </source>
</evidence>
<feature type="region of interest" description="Disordered" evidence="2">
    <location>
        <begin position="790"/>
        <end position="820"/>
    </location>
</feature>
<evidence type="ECO:0000313" key="3">
    <source>
        <dbReference type="EMBL" id="OEH77693.1"/>
    </source>
</evidence>
<proteinExistence type="predicted"/>
<dbReference type="GO" id="GO:0006270">
    <property type="term" value="P:DNA replication initiation"/>
    <property type="evidence" value="ECO:0007669"/>
    <property type="project" value="TreeGrafter"/>
</dbReference>
<organism evidence="3 4">
    <name type="scientific">Cyclospora cayetanensis</name>
    <dbReference type="NCBI Taxonomy" id="88456"/>
    <lineage>
        <taxon>Eukaryota</taxon>
        <taxon>Sar</taxon>
        <taxon>Alveolata</taxon>
        <taxon>Apicomplexa</taxon>
        <taxon>Conoidasida</taxon>
        <taxon>Coccidia</taxon>
        <taxon>Eucoccidiorida</taxon>
        <taxon>Eimeriorina</taxon>
        <taxon>Eimeriidae</taxon>
        <taxon>Cyclospora</taxon>
    </lineage>
</organism>
<feature type="coiled-coil region" evidence="1">
    <location>
        <begin position="321"/>
        <end position="348"/>
    </location>
</feature>
<protein>
    <submittedName>
        <fullName evidence="3">Subtilase family protein</fullName>
    </submittedName>
</protein>
<sequence>MSAASKPPPTTGDATAAAAPSSASRSASPSAATAEGAATNAAAVETASVSTVKRAALAALRTAEVAPSKRLASTQDSSSQPRRPALSEQHQETPASCPPAASPGAASPVCVPLGARRENAGEASSAAEAQNANAFLPMGSPAPPRRIHQQLEGSLLGQPATPLASARRRLPAGAASCDSAAAEVCALEAVPLPFRKGFRRVAGAAGLLRLPQLSQLFGLLGDLRAPLPLLQIVGPAGSGKSFLSRLLMSECSVAHGYADAATAAAVDGSAGRHLLYLDLLRSLAVSLKEEAEACCAPLLLAQQQEQQSRGEAGAAGDAAASSEMQQHFAALKQQLKLLQQECSRAAKTGVTTPDGFVESLGRQLAASAAVLAAAASAGVAACGWEGADAAQHEARSRASRSAVLLVDGMQPLRQLMPELLQAFLRLPELLYGGATAASGGESGTRSCRGVCVILICRRPLAPEALDGLPPPPHVLFRAYDRDAASFVLQRSFQQLALPLLQVALESAPPNFPFSLRMQWCLPDPADQLAQGGAAAEAAVEEESGVWLVSAQSGKADVLAIWRKFCGDVCRCLYQHAASDFWQLRFLCRELWSQALQLLLRTHQLGSLDLLHEQLRSSCAAAAAEPFSRLLPDLVDCRVSSAAAASFWGGHLAAADSAARLLQLPRLARLLLVAAFLAAYTHRKDDKRHLEDAFGSGLMLRRRIKPRKAPEGAFVVLHGGVCVPKALPKTFSLMRWLCLAEMLQRQPLVLECPSLLQHVSCLLRLGGGVSGGGSDLLHPSAKLTLLADTETRQQQGAEATGSGPSHHFASPSYHTPLYASG</sequence>
<comment type="caution">
    <text evidence="3">The sequence shown here is derived from an EMBL/GenBank/DDBJ whole genome shotgun (WGS) entry which is preliminary data.</text>
</comment>
<feature type="region of interest" description="Disordered" evidence="2">
    <location>
        <begin position="61"/>
        <end position="110"/>
    </location>
</feature>
<dbReference type="AlphaFoldDB" id="A0A1D3D2L3"/>
<dbReference type="InterPro" id="IPR027417">
    <property type="entry name" value="P-loop_NTPase"/>
</dbReference>
<dbReference type="Proteomes" id="UP000095192">
    <property type="component" value="Unassembled WGS sequence"/>
</dbReference>
<dbReference type="InParanoid" id="A0A1D3D2L3"/>
<dbReference type="VEuPathDB" id="ToxoDB:cyc_07952"/>
<dbReference type="EMBL" id="JROU02001000">
    <property type="protein sequence ID" value="OEH77693.1"/>
    <property type="molecule type" value="Genomic_DNA"/>
</dbReference>
<gene>
    <name evidence="3" type="ORF">cyc_07952</name>
</gene>
<feature type="compositionally biased region" description="Low complexity" evidence="2">
    <location>
        <begin position="11"/>
        <end position="49"/>
    </location>
</feature>
<name>A0A1D3D2L3_9EIME</name>
<dbReference type="GO" id="GO:0005664">
    <property type="term" value="C:nuclear origin of replication recognition complex"/>
    <property type="evidence" value="ECO:0007669"/>
    <property type="project" value="TreeGrafter"/>
</dbReference>
<feature type="region of interest" description="Disordered" evidence="2">
    <location>
        <begin position="1"/>
        <end position="49"/>
    </location>
</feature>
<keyword evidence="4" id="KW-1185">Reference proteome</keyword>
<dbReference type="SUPFAM" id="SSF52540">
    <property type="entry name" value="P-loop containing nucleoside triphosphate hydrolases"/>
    <property type="match status" value="1"/>
</dbReference>
<feature type="compositionally biased region" description="Pro residues" evidence="2">
    <location>
        <begin position="1"/>
        <end position="10"/>
    </location>
</feature>
<reference evidence="3 4" key="1">
    <citation type="journal article" date="2016" name="BMC Genomics">
        <title>Comparative genomics reveals Cyclospora cayetanensis possesses coccidia-like metabolism and invasion components but unique surface antigens.</title>
        <authorList>
            <person name="Liu S."/>
            <person name="Wang L."/>
            <person name="Zheng H."/>
            <person name="Xu Z."/>
            <person name="Roellig D.M."/>
            <person name="Li N."/>
            <person name="Frace M.A."/>
            <person name="Tang K."/>
            <person name="Arrowood M.J."/>
            <person name="Moss D.M."/>
            <person name="Zhang L."/>
            <person name="Feng Y."/>
            <person name="Xiao L."/>
        </authorList>
    </citation>
    <scope>NUCLEOTIDE SEQUENCE [LARGE SCALE GENOMIC DNA]</scope>
    <source>
        <strain evidence="3 4">CHN_HEN01</strain>
    </source>
</reference>
<dbReference type="InterPro" id="IPR020796">
    <property type="entry name" value="ORC5"/>
</dbReference>
<evidence type="ECO:0000313" key="4">
    <source>
        <dbReference type="Proteomes" id="UP000095192"/>
    </source>
</evidence>
<feature type="compositionally biased region" description="Polar residues" evidence="2">
    <location>
        <begin position="71"/>
        <end position="81"/>
    </location>
</feature>
<dbReference type="PANTHER" id="PTHR12705:SF0">
    <property type="entry name" value="ORIGIN RECOGNITION COMPLEX SUBUNIT 5"/>
    <property type="match status" value="1"/>
</dbReference>
<accession>A0A1D3D2L3</accession>
<dbReference type="GO" id="GO:0003688">
    <property type="term" value="F:DNA replication origin binding"/>
    <property type="evidence" value="ECO:0007669"/>
    <property type="project" value="TreeGrafter"/>
</dbReference>
<dbReference type="PANTHER" id="PTHR12705">
    <property type="entry name" value="ORIGIN RECOGNITION COMPLEX SUBUNIT 5"/>
    <property type="match status" value="1"/>
</dbReference>
<keyword evidence="1" id="KW-0175">Coiled coil</keyword>
<evidence type="ECO:0000256" key="2">
    <source>
        <dbReference type="SAM" id="MobiDB-lite"/>
    </source>
</evidence>